<dbReference type="Proteomes" id="UP000249363">
    <property type="component" value="Unassembled WGS sequence"/>
</dbReference>
<organism evidence="8 9">
    <name type="scientific">Talaromyces amestolkiae</name>
    <dbReference type="NCBI Taxonomy" id="1196081"/>
    <lineage>
        <taxon>Eukaryota</taxon>
        <taxon>Fungi</taxon>
        <taxon>Dikarya</taxon>
        <taxon>Ascomycota</taxon>
        <taxon>Pezizomycotina</taxon>
        <taxon>Eurotiomycetes</taxon>
        <taxon>Eurotiomycetidae</taxon>
        <taxon>Eurotiales</taxon>
        <taxon>Trichocomaceae</taxon>
        <taxon>Talaromyces</taxon>
        <taxon>Talaromyces sect. Talaromyces</taxon>
    </lineage>
</organism>
<comment type="similarity">
    <text evidence="5">Belongs to the SAT4 family.</text>
</comment>
<feature type="transmembrane region" description="Helical" evidence="6">
    <location>
        <begin position="35"/>
        <end position="54"/>
    </location>
</feature>
<keyword evidence="2 6" id="KW-0812">Transmembrane</keyword>
<keyword evidence="9" id="KW-1185">Reference proteome</keyword>
<evidence type="ECO:0000256" key="2">
    <source>
        <dbReference type="ARBA" id="ARBA00022692"/>
    </source>
</evidence>
<dbReference type="PANTHER" id="PTHR33048:SF96">
    <property type="entry name" value="INTEGRAL MEMBRANE PROTEIN"/>
    <property type="match status" value="1"/>
</dbReference>
<gene>
    <name evidence="8" type="ORF">BHQ10_003611</name>
</gene>
<keyword evidence="3 6" id="KW-1133">Transmembrane helix</keyword>
<dbReference type="Pfam" id="PF20684">
    <property type="entry name" value="Fung_rhodopsin"/>
    <property type="match status" value="1"/>
</dbReference>
<evidence type="ECO:0000256" key="3">
    <source>
        <dbReference type="ARBA" id="ARBA00022989"/>
    </source>
</evidence>
<dbReference type="GO" id="GO:0016020">
    <property type="term" value="C:membrane"/>
    <property type="evidence" value="ECO:0007669"/>
    <property type="project" value="UniProtKB-SubCell"/>
</dbReference>
<dbReference type="EMBL" id="MIKG01000005">
    <property type="protein sequence ID" value="RAO67599.1"/>
    <property type="molecule type" value="Genomic_DNA"/>
</dbReference>
<evidence type="ECO:0000256" key="6">
    <source>
        <dbReference type="SAM" id="Phobius"/>
    </source>
</evidence>
<evidence type="ECO:0000256" key="4">
    <source>
        <dbReference type="ARBA" id="ARBA00023136"/>
    </source>
</evidence>
<dbReference type="InterPro" id="IPR049326">
    <property type="entry name" value="Rhodopsin_dom_fungi"/>
</dbReference>
<dbReference type="InterPro" id="IPR052337">
    <property type="entry name" value="SAT4-like"/>
</dbReference>
<feature type="transmembrane region" description="Helical" evidence="6">
    <location>
        <begin position="74"/>
        <end position="93"/>
    </location>
</feature>
<evidence type="ECO:0000256" key="5">
    <source>
        <dbReference type="ARBA" id="ARBA00038359"/>
    </source>
</evidence>
<dbReference type="GeneID" id="63792827"/>
<dbReference type="STRING" id="1196081.A0A364KVN7"/>
<reference evidence="8 9" key="1">
    <citation type="journal article" date="2017" name="Biotechnol. Biofuels">
        <title>Differential beta-glucosidase expression as a function of carbon source availability in Talaromyces amestolkiae: a genomic and proteomic approach.</title>
        <authorList>
            <person name="de Eugenio L.I."/>
            <person name="Mendez-Liter J.A."/>
            <person name="Nieto-Dominguez M."/>
            <person name="Alonso L."/>
            <person name="Gil-Munoz J."/>
            <person name="Barriuso J."/>
            <person name="Prieto A."/>
            <person name="Martinez M.J."/>
        </authorList>
    </citation>
    <scope>NUCLEOTIDE SEQUENCE [LARGE SCALE GENOMIC DNA]</scope>
    <source>
        <strain evidence="8 9">CIB</strain>
    </source>
</reference>
<proteinExistence type="inferred from homology"/>
<evidence type="ECO:0000259" key="7">
    <source>
        <dbReference type="Pfam" id="PF20684"/>
    </source>
</evidence>
<sequence>MYTASIVNAVGDWTFGLLPIFMVRELNMSLRTKIAVSCILGFAAIGGTVTVVRIPDVATLVDDTDFLWQTTDFAILSTVEVGVGIVAAQEAIIHGRLSNRKIDQLHRCASQDNLKANTEPATMTFFIDDADSVANLSSGERSDVELGVIHETVHKA</sequence>
<feature type="domain" description="Rhodopsin" evidence="7">
    <location>
        <begin position="2"/>
        <end position="88"/>
    </location>
</feature>
<evidence type="ECO:0000313" key="9">
    <source>
        <dbReference type="Proteomes" id="UP000249363"/>
    </source>
</evidence>
<accession>A0A364KVN7</accession>
<dbReference type="OrthoDB" id="3936451at2759"/>
<dbReference type="AlphaFoldDB" id="A0A364KVN7"/>
<evidence type="ECO:0000256" key="1">
    <source>
        <dbReference type="ARBA" id="ARBA00004141"/>
    </source>
</evidence>
<dbReference type="PANTHER" id="PTHR33048">
    <property type="entry name" value="PTH11-LIKE INTEGRAL MEMBRANE PROTEIN (AFU_ORTHOLOGUE AFUA_5G11245)"/>
    <property type="match status" value="1"/>
</dbReference>
<comment type="caution">
    <text evidence="8">The sequence shown here is derived from an EMBL/GenBank/DDBJ whole genome shotgun (WGS) entry which is preliminary data.</text>
</comment>
<evidence type="ECO:0000313" key="8">
    <source>
        <dbReference type="EMBL" id="RAO67599.1"/>
    </source>
</evidence>
<protein>
    <recommendedName>
        <fullName evidence="7">Rhodopsin domain-containing protein</fullName>
    </recommendedName>
</protein>
<name>A0A364KVN7_TALAM</name>
<comment type="subcellular location">
    <subcellularLocation>
        <location evidence="1">Membrane</location>
        <topology evidence="1">Multi-pass membrane protein</topology>
    </subcellularLocation>
</comment>
<keyword evidence="4 6" id="KW-0472">Membrane</keyword>
<dbReference type="RefSeq" id="XP_040732115.1">
    <property type="nucleotide sequence ID" value="XM_040875887.1"/>
</dbReference>